<feature type="region of interest" description="Disordered" evidence="1">
    <location>
        <begin position="1"/>
        <end position="22"/>
    </location>
</feature>
<dbReference type="Proteomes" id="UP000505325">
    <property type="component" value="Chromosome"/>
</dbReference>
<sequence>MSNVTNLAVARQARRHQETPKPVGKGFALLHRKIMDVPFYKDPEAAHLWVHLLLRANHEQTLVSTDIGDVLCERGEFITGRNTLAFETGIEPDRVKSLLRKYTNLGMITTKSNNRFTILKVVKYDEYQQFSCPADVQPVSSGKPHQVRADEQQCPASVQPVSTDKELLNTNSISKDIECATHSQKSPEQKQRISCEEVWQCLKDELPEARGWRTLTDERRNLIRTFWGKANKIARDLDDGQPLTMEGFRGYLQYISRNCRWMLEDRPDQRTGQTWRRKKFDDFLKAKLYVEVREGDKDDR</sequence>
<reference evidence="2 3" key="1">
    <citation type="submission" date="2020-06" db="EMBL/GenBank/DDBJ databases">
        <title>Genome sequence of Paramixta manurensis strain PD-1.</title>
        <authorList>
            <person name="Lee C.W."/>
            <person name="Kim J."/>
        </authorList>
    </citation>
    <scope>NUCLEOTIDE SEQUENCE [LARGE SCALE GENOMIC DNA]</scope>
    <source>
        <strain evidence="2 3">PD-1</strain>
    </source>
</reference>
<proteinExistence type="predicted"/>
<gene>
    <name evidence="2" type="ORF">PMPD1_3114</name>
</gene>
<dbReference type="RefSeq" id="WP_173634937.1">
    <property type="nucleotide sequence ID" value="NZ_CP054212.1"/>
</dbReference>
<dbReference type="AlphaFoldDB" id="A0A6M8UB46"/>
<name>A0A6M8UB46_9GAMM</name>
<organism evidence="2 3">
    <name type="scientific">Paramixta manurensis</name>
    <dbReference type="NCBI Taxonomy" id="2740817"/>
    <lineage>
        <taxon>Bacteria</taxon>
        <taxon>Pseudomonadati</taxon>
        <taxon>Pseudomonadota</taxon>
        <taxon>Gammaproteobacteria</taxon>
        <taxon>Enterobacterales</taxon>
        <taxon>Erwiniaceae</taxon>
        <taxon>Paramixta</taxon>
    </lineage>
</organism>
<dbReference type="EMBL" id="CP054212">
    <property type="protein sequence ID" value="QKJ88046.1"/>
    <property type="molecule type" value="Genomic_DNA"/>
</dbReference>
<evidence type="ECO:0000256" key="1">
    <source>
        <dbReference type="SAM" id="MobiDB-lite"/>
    </source>
</evidence>
<evidence type="ECO:0000313" key="3">
    <source>
        <dbReference type="Proteomes" id="UP000505325"/>
    </source>
</evidence>
<evidence type="ECO:0000313" key="2">
    <source>
        <dbReference type="EMBL" id="QKJ88046.1"/>
    </source>
</evidence>
<dbReference type="KEGG" id="pmak:PMPD1_3114"/>
<keyword evidence="3" id="KW-1185">Reference proteome</keyword>
<protein>
    <submittedName>
        <fullName evidence="2">DNA replication protein</fullName>
    </submittedName>
</protein>
<accession>A0A6M8UB46</accession>